<dbReference type="InterPro" id="IPR021110">
    <property type="entry name" value="DNA_rep_checkpnt_protein"/>
</dbReference>
<evidence type="ECO:0000313" key="10">
    <source>
        <dbReference type="Proteomes" id="UP000521872"/>
    </source>
</evidence>
<dbReference type="PANTHER" id="PTHR28124:SF1">
    <property type="entry name" value="DNA REPLICATION REGULATOR SLD2"/>
    <property type="match status" value="1"/>
</dbReference>
<keyword evidence="5 7" id="KW-0539">Nucleus</keyword>
<dbReference type="Pfam" id="PF11719">
    <property type="entry name" value="Drc1-Sld2"/>
    <property type="match status" value="1"/>
</dbReference>
<sequence>MAELASLRAEIKAWERSFKESNGRTPTVDDIKQNPPIANKYKLYKKLGKETASSTSSTTTTRPAHAPEPPSTPRRAPRVKDPTSVLLSKSRAIQPAAPLAAFNPFSPQKKQKGKEKEKLSPNRSHESQSNPFVNANPSARASDRSHSPNRFPPIPLAQASSSSNLKLNPIPAPGSAVSRARKRLRGEPVSPSPNKDKRRRVSLQTTIPFPRLNTVAQDSDEDEEDDLMDAESSFVGDSPVKAPSGKSYTQLFDEKPMSVDLFGAKSKSLAPKHESDRAYSRNGKTLTFRDHGKPAAGPSGFVSNPEPKNPRLKSKLPSQLNEKDSNSSTASSTRSSAKRVFSDEDNDEVAPTQRPKSPLIPPSPPPPDNSSSNRTGKFKSKTLDAGSRKKAKLDKTQVESGSEDAESQEVPTRLRIVSRQDMRRQQAAAERDDEDDAVLSDPDPIFGYTRFAAPHVSPQQPADADEGTVQIDLPDELRRVLALESVSSKGKSTEENRILQGLLYGRRAHHYDPNKGGEIWDVGEDDENTANTEGEDDWEGEPVSWEVGEL</sequence>
<organism evidence="9 10">
    <name type="scientific">Agrocybe pediades</name>
    <dbReference type="NCBI Taxonomy" id="84607"/>
    <lineage>
        <taxon>Eukaryota</taxon>
        <taxon>Fungi</taxon>
        <taxon>Dikarya</taxon>
        <taxon>Basidiomycota</taxon>
        <taxon>Agaricomycotina</taxon>
        <taxon>Agaricomycetes</taxon>
        <taxon>Agaricomycetidae</taxon>
        <taxon>Agaricales</taxon>
        <taxon>Agaricineae</taxon>
        <taxon>Strophariaceae</taxon>
        <taxon>Agrocybe</taxon>
    </lineage>
</organism>
<feature type="compositionally biased region" description="Pro residues" evidence="8">
    <location>
        <begin position="358"/>
        <end position="368"/>
    </location>
</feature>
<feature type="compositionally biased region" description="Acidic residues" evidence="8">
    <location>
        <begin position="521"/>
        <end position="540"/>
    </location>
</feature>
<gene>
    <name evidence="9" type="ORF">D9613_002153</name>
</gene>
<accession>A0A8H4R804</accession>
<dbReference type="GO" id="GO:0006270">
    <property type="term" value="P:DNA replication initiation"/>
    <property type="evidence" value="ECO:0007669"/>
    <property type="project" value="UniProtKB-UniRule"/>
</dbReference>
<reference evidence="9 10" key="1">
    <citation type="submission" date="2019-12" db="EMBL/GenBank/DDBJ databases">
        <authorList>
            <person name="Floudas D."/>
            <person name="Bentzer J."/>
            <person name="Ahren D."/>
            <person name="Johansson T."/>
            <person name="Persson P."/>
            <person name="Tunlid A."/>
        </authorList>
    </citation>
    <scope>NUCLEOTIDE SEQUENCE [LARGE SCALE GENOMIC DNA]</scope>
    <source>
        <strain evidence="9 10">CBS 102.39</strain>
    </source>
</reference>
<dbReference type="FunFam" id="1.10.10.1460:FF:000001">
    <property type="entry name" value="DNA replication regulator Sld2"/>
    <property type="match status" value="1"/>
</dbReference>
<dbReference type="GO" id="GO:1902977">
    <property type="term" value="P:mitotic DNA replication preinitiation complex assembly"/>
    <property type="evidence" value="ECO:0007669"/>
    <property type="project" value="TreeGrafter"/>
</dbReference>
<dbReference type="Proteomes" id="UP000521872">
    <property type="component" value="Unassembled WGS sequence"/>
</dbReference>
<dbReference type="Gene3D" id="1.10.10.1460">
    <property type="match status" value="1"/>
</dbReference>
<feature type="region of interest" description="Disordered" evidence="8">
    <location>
        <begin position="513"/>
        <end position="550"/>
    </location>
</feature>
<feature type="compositionally biased region" description="Polar residues" evidence="8">
    <location>
        <begin position="127"/>
        <end position="139"/>
    </location>
</feature>
<evidence type="ECO:0000256" key="3">
    <source>
        <dbReference type="ARBA" id="ARBA00018363"/>
    </source>
</evidence>
<dbReference type="EMBL" id="JAACJL010000001">
    <property type="protein sequence ID" value="KAF4623841.1"/>
    <property type="molecule type" value="Genomic_DNA"/>
</dbReference>
<dbReference type="AlphaFoldDB" id="A0A8H4R804"/>
<dbReference type="GO" id="GO:0003697">
    <property type="term" value="F:single-stranded DNA binding"/>
    <property type="evidence" value="ECO:0007669"/>
    <property type="project" value="TreeGrafter"/>
</dbReference>
<feature type="compositionally biased region" description="Low complexity" evidence="8">
    <location>
        <begin position="326"/>
        <end position="335"/>
    </location>
</feature>
<dbReference type="InterPro" id="IPR040203">
    <property type="entry name" value="Sld2"/>
</dbReference>
<proteinExistence type="inferred from homology"/>
<feature type="compositionally biased region" description="Low complexity" evidence="8">
    <location>
        <begin position="51"/>
        <end position="61"/>
    </location>
</feature>
<dbReference type="GO" id="GO:0031261">
    <property type="term" value="C:DNA replication preinitiation complex"/>
    <property type="evidence" value="ECO:0007669"/>
    <property type="project" value="TreeGrafter"/>
</dbReference>
<evidence type="ECO:0000256" key="1">
    <source>
        <dbReference type="ARBA" id="ARBA00004123"/>
    </source>
</evidence>
<dbReference type="PANTHER" id="PTHR28124">
    <property type="entry name" value="DNA REPLICATION REGULATOR SLD2"/>
    <property type="match status" value="1"/>
</dbReference>
<keyword evidence="10" id="KW-1185">Reference proteome</keyword>
<feature type="region of interest" description="Disordered" evidence="8">
    <location>
        <begin position="43"/>
        <end position="446"/>
    </location>
</feature>
<evidence type="ECO:0000256" key="6">
    <source>
        <dbReference type="ARBA" id="ARBA00023306"/>
    </source>
</evidence>
<comment type="similarity">
    <text evidence="2 7">Belongs to the SLD2 family.</text>
</comment>
<evidence type="ECO:0000256" key="8">
    <source>
        <dbReference type="SAM" id="MobiDB-lite"/>
    </source>
</evidence>
<name>A0A8H4R804_9AGAR</name>
<evidence type="ECO:0000256" key="7">
    <source>
        <dbReference type="RuleBase" id="RU367067"/>
    </source>
</evidence>
<dbReference type="GO" id="GO:0000727">
    <property type="term" value="P:double-strand break repair via break-induced replication"/>
    <property type="evidence" value="ECO:0007669"/>
    <property type="project" value="TreeGrafter"/>
</dbReference>
<evidence type="ECO:0000256" key="2">
    <source>
        <dbReference type="ARBA" id="ARBA00007276"/>
    </source>
</evidence>
<dbReference type="GO" id="GO:0003688">
    <property type="term" value="F:DNA replication origin binding"/>
    <property type="evidence" value="ECO:0007669"/>
    <property type="project" value="TreeGrafter"/>
</dbReference>
<evidence type="ECO:0000256" key="4">
    <source>
        <dbReference type="ARBA" id="ARBA00022705"/>
    </source>
</evidence>
<keyword evidence="6 7" id="KW-0131">Cell cycle</keyword>
<protein>
    <recommendedName>
        <fullName evidence="3 7">DNA replication regulator SLD2</fullName>
    </recommendedName>
</protein>
<comment type="function">
    <text evidence="7">Has a role in the initiation of DNA replication. Required at S-phase checkpoint.</text>
</comment>
<feature type="compositionally biased region" description="Basic and acidic residues" evidence="8">
    <location>
        <begin position="114"/>
        <end position="126"/>
    </location>
</feature>
<feature type="compositionally biased region" description="Acidic residues" evidence="8">
    <location>
        <begin position="218"/>
        <end position="229"/>
    </location>
</feature>
<evidence type="ECO:0000313" key="9">
    <source>
        <dbReference type="EMBL" id="KAF4623841.1"/>
    </source>
</evidence>
<keyword evidence="4 7" id="KW-0235">DNA replication</keyword>
<comment type="subcellular location">
    <subcellularLocation>
        <location evidence="1 7">Nucleus</location>
    </subcellularLocation>
</comment>
<evidence type="ECO:0000256" key="5">
    <source>
        <dbReference type="ARBA" id="ARBA00023242"/>
    </source>
</evidence>
<comment type="caution">
    <text evidence="9">The sequence shown here is derived from an EMBL/GenBank/DDBJ whole genome shotgun (WGS) entry which is preliminary data.</text>
</comment>